<dbReference type="Proteomes" id="UP000597668">
    <property type="component" value="Unassembled WGS sequence"/>
</dbReference>
<dbReference type="SUPFAM" id="SSF46785">
    <property type="entry name" value="Winged helix' DNA-binding domain"/>
    <property type="match status" value="1"/>
</dbReference>
<dbReference type="PROSITE" id="PS50042">
    <property type="entry name" value="CNMP_BINDING_3"/>
    <property type="match status" value="1"/>
</dbReference>
<evidence type="ECO:0000256" key="3">
    <source>
        <dbReference type="ARBA" id="ARBA00023163"/>
    </source>
</evidence>
<keyword evidence="7" id="KW-1185">Reference proteome</keyword>
<dbReference type="EMBL" id="JACOGI010000001">
    <property type="protein sequence ID" value="MBC3514799.1"/>
    <property type="molecule type" value="Genomic_DNA"/>
</dbReference>
<dbReference type="SMART" id="SM00100">
    <property type="entry name" value="cNMP"/>
    <property type="match status" value="1"/>
</dbReference>
<dbReference type="Gene3D" id="2.60.120.10">
    <property type="entry name" value="Jelly Rolls"/>
    <property type="match status" value="1"/>
</dbReference>
<evidence type="ECO:0000256" key="2">
    <source>
        <dbReference type="ARBA" id="ARBA00023125"/>
    </source>
</evidence>
<evidence type="ECO:0000313" key="6">
    <source>
        <dbReference type="EMBL" id="MBC3514799.1"/>
    </source>
</evidence>
<reference evidence="6" key="1">
    <citation type="submission" date="2020-08" db="EMBL/GenBank/DDBJ databases">
        <authorList>
            <person name="Liu C."/>
            <person name="Sun Q."/>
        </authorList>
    </citation>
    <scope>NUCLEOTIDE SEQUENCE</scope>
    <source>
        <strain evidence="6">NSJ-65</strain>
    </source>
</reference>
<protein>
    <submittedName>
        <fullName evidence="6">Crp/Fnr family transcriptional regulator</fullName>
    </submittedName>
</protein>
<dbReference type="PANTHER" id="PTHR24567">
    <property type="entry name" value="CRP FAMILY TRANSCRIPTIONAL REGULATORY PROTEIN"/>
    <property type="match status" value="1"/>
</dbReference>
<dbReference type="Pfam" id="PF00027">
    <property type="entry name" value="cNMP_binding"/>
    <property type="match status" value="1"/>
</dbReference>
<dbReference type="PANTHER" id="PTHR24567:SF58">
    <property type="entry name" value="CYCLIC AMP-BINDING REGULATORY PROTEIN"/>
    <property type="match status" value="1"/>
</dbReference>
<sequence length="228" mass="24739">MIQLPASAPLFAHIPPAALPALLHCLQAVTRRYRPGQTVLWPGQQVSQVGVVLSGRAHSVKSDITGKEVTITLLVPGSSVGVLLAASGRSSPVAVRAVSDLAVLFFPADRLTGYCGRCCPAHWQLLTNYQAQLAAKAMALHDRNDCLIRPTLRQKVLTYLLQLAGRQRRADVVVPLDRAGMAQYLDADRSALSRELSRMRADGLISFHKDHFQLLGPLAGQLPDQQGR</sequence>
<dbReference type="PROSITE" id="PS51063">
    <property type="entry name" value="HTH_CRP_2"/>
    <property type="match status" value="1"/>
</dbReference>
<feature type="domain" description="HTH crp-type" evidence="5">
    <location>
        <begin position="150"/>
        <end position="218"/>
    </location>
</feature>
<dbReference type="SUPFAM" id="SSF51206">
    <property type="entry name" value="cAMP-binding domain-like"/>
    <property type="match status" value="1"/>
</dbReference>
<feature type="domain" description="Cyclic nucleotide-binding" evidence="4">
    <location>
        <begin position="10"/>
        <end position="104"/>
    </location>
</feature>
<dbReference type="Pfam" id="PF13545">
    <property type="entry name" value="HTH_Crp_2"/>
    <property type="match status" value="1"/>
</dbReference>
<evidence type="ECO:0000313" key="7">
    <source>
        <dbReference type="Proteomes" id="UP000597668"/>
    </source>
</evidence>
<dbReference type="AlphaFoldDB" id="A0A8J6IJP8"/>
<comment type="caution">
    <text evidence="6">The sequence shown here is derived from an EMBL/GenBank/DDBJ whole genome shotgun (WGS) entry which is preliminary data.</text>
</comment>
<dbReference type="InterPro" id="IPR036390">
    <property type="entry name" value="WH_DNA-bd_sf"/>
</dbReference>
<dbReference type="GO" id="GO:0003700">
    <property type="term" value="F:DNA-binding transcription factor activity"/>
    <property type="evidence" value="ECO:0007669"/>
    <property type="project" value="TreeGrafter"/>
</dbReference>
<dbReference type="InterPro" id="IPR014710">
    <property type="entry name" value="RmlC-like_jellyroll"/>
</dbReference>
<dbReference type="InterPro" id="IPR018490">
    <property type="entry name" value="cNMP-bd_dom_sf"/>
</dbReference>
<proteinExistence type="predicted"/>
<evidence type="ECO:0000259" key="4">
    <source>
        <dbReference type="PROSITE" id="PS50042"/>
    </source>
</evidence>
<dbReference type="GO" id="GO:0003677">
    <property type="term" value="F:DNA binding"/>
    <property type="evidence" value="ECO:0007669"/>
    <property type="project" value="UniProtKB-KW"/>
</dbReference>
<dbReference type="InterPro" id="IPR050397">
    <property type="entry name" value="Env_Response_Regulators"/>
</dbReference>
<dbReference type="CDD" id="cd00038">
    <property type="entry name" value="CAP_ED"/>
    <property type="match status" value="1"/>
</dbReference>
<dbReference type="InterPro" id="IPR012318">
    <property type="entry name" value="HTH_CRP"/>
</dbReference>
<evidence type="ECO:0000256" key="1">
    <source>
        <dbReference type="ARBA" id="ARBA00023015"/>
    </source>
</evidence>
<keyword evidence="1" id="KW-0805">Transcription regulation</keyword>
<dbReference type="RefSeq" id="WP_186487057.1">
    <property type="nucleotide sequence ID" value="NZ_JACOGI010000001.1"/>
</dbReference>
<gene>
    <name evidence="6" type="ORF">H8K20_00135</name>
</gene>
<keyword evidence="2" id="KW-0238">DNA-binding</keyword>
<organism evidence="6 7">
    <name type="scientific">Neobittarella massiliensis</name>
    <name type="common">ex Bilen et al. 2018</name>
    <dbReference type="NCBI Taxonomy" id="2041842"/>
    <lineage>
        <taxon>Bacteria</taxon>
        <taxon>Bacillati</taxon>
        <taxon>Bacillota</taxon>
        <taxon>Clostridia</taxon>
        <taxon>Eubacteriales</taxon>
        <taxon>Oscillospiraceae</taxon>
        <taxon>Neobittarella (ex Bilen et al. 2018)</taxon>
    </lineage>
</organism>
<accession>A0A8J6IJP8</accession>
<dbReference type="GO" id="GO:0005829">
    <property type="term" value="C:cytosol"/>
    <property type="evidence" value="ECO:0007669"/>
    <property type="project" value="TreeGrafter"/>
</dbReference>
<evidence type="ECO:0000259" key="5">
    <source>
        <dbReference type="PROSITE" id="PS51063"/>
    </source>
</evidence>
<dbReference type="InterPro" id="IPR000595">
    <property type="entry name" value="cNMP-bd_dom"/>
</dbReference>
<name>A0A8J6IJP8_9FIRM</name>
<keyword evidence="3" id="KW-0804">Transcription</keyword>